<comment type="caution">
    <text evidence="1">The sequence shown here is derived from an EMBL/GenBank/DDBJ whole genome shotgun (WGS) entry which is preliminary data.</text>
</comment>
<organism evidence="1 2">
    <name type="scientific">Corchorus capsularis</name>
    <name type="common">Jute</name>
    <dbReference type="NCBI Taxonomy" id="210143"/>
    <lineage>
        <taxon>Eukaryota</taxon>
        <taxon>Viridiplantae</taxon>
        <taxon>Streptophyta</taxon>
        <taxon>Embryophyta</taxon>
        <taxon>Tracheophyta</taxon>
        <taxon>Spermatophyta</taxon>
        <taxon>Magnoliopsida</taxon>
        <taxon>eudicotyledons</taxon>
        <taxon>Gunneridae</taxon>
        <taxon>Pentapetalae</taxon>
        <taxon>rosids</taxon>
        <taxon>malvids</taxon>
        <taxon>Malvales</taxon>
        <taxon>Malvaceae</taxon>
        <taxon>Grewioideae</taxon>
        <taxon>Apeibeae</taxon>
        <taxon>Corchorus</taxon>
    </lineage>
</organism>
<keyword evidence="2" id="KW-1185">Reference proteome</keyword>
<evidence type="ECO:0000313" key="1">
    <source>
        <dbReference type="EMBL" id="OMO82677.1"/>
    </source>
</evidence>
<proteinExistence type="predicted"/>
<gene>
    <name evidence="1" type="ORF">CCACVL1_11813</name>
</gene>
<reference evidence="1 2" key="1">
    <citation type="submission" date="2013-09" db="EMBL/GenBank/DDBJ databases">
        <title>Corchorus capsularis genome sequencing.</title>
        <authorList>
            <person name="Alam M."/>
            <person name="Haque M.S."/>
            <person name="Islam M.S."/>
            <person name="Emdad E.M."/>
            <person name="Islam M.M."/>
            <person name="Ahmed B."/>
            <person name="Halim A."/>
            <person name="Hossen Q.M.M."/>
            <person name="Hossain M.Z."/>
            <person name="Ahmed R."/>
            <person name="Khan M.M."/>
            <person name="Islam R."/>
            <person name="Rashid M.M."/>
            <person name="Khan S.A."/>
            <person name="Rahman M.S."/>
            <person name="Alam M."/>
        </authorList>
    </citation>
    <scope>NUCLEOTIDE SEQUENCE [LARGE SCALE GENOMIC DNA]</scope>
    <source>
        <strain evidence="2">cv. CVL-1</strain>
        <tissue evidence="1">Whole seedling</tissue>
    </source>
</reference>
<dbReference type="Proteomes" id="UP000188268">
    <property type="component" value="Unassembled WGS sequence"/>
</dbReference>
<accession>A0A1R3IJA5</accession>
<dbReference type="Gramene" id="OMO82677">
    <property type="protein sequence ID" value="OMO82677"/>
    <property type="gene ID" value="CCACVL1_11813"/>
</dbReference>
<dbReference type="EMBL" id="AWWV01009970">
    <property type="protein sequence ID" value="OMO82677.1"/>
    <property type="molecule type" value="Genomic_DNA"/>
</dbReference>
<sequence length="72" mass="8411">MRLYLEYHKKIFHKWPPQVMLLASLWPVRPPLLRDRTLPSLRSTSLIKVDLELALTVELQCGVRCWIGLCPA</sequence>
<name>A0A1R3IJA5_COCAP</name>
<evidence type="ECO:0000313" key="2">
    <source>
        <dbReference type="Proteomes" id="UP000188268"/>
    </source>
</evidence>
<protein>
    <submittedName>
        <fullName evidence="1">Uncharacterized protein</fullName>
    </submittedName>
</protein>
<dbReference type="AlphaFoldDB" id="A0A1R3IJA5"/>